<dbReference type="RefSeq" id="WP_092491215.1">
    <property type="nucleotide sequence ID" value="NZ_FNKD01000001.1"/>
</dbReference>
<dbReference type="AlphaFoldDB" id="A0A1H0XZK9"/>
<protein>
    <submittedName>
        <fullName evidence="1">Uncharacterized protein</fullName>
    </submittedName>
</protein>
<keyword evidence="2" id="KW-1185">Reference proteome</keyword>
<name>A0A1H0XZK9_9BACI</name>
<sequence>MKHFIIENGNVTWLTKEEFDELPGQHVSEVIKDMTAEELERFKKERYEKFVKPLMEYNVESIERKRESQKTDWNR</sequence>
<dbReference type="EMBL" id="FNKD01000001">
    <property type="protein sequence ID" value="SDQ08349.1"/>
    <property type="molecule type" value="Genomic_DNA"/>
</dbReference>
<evidence type="ECO:0000313" key="1">
    <source>
        <dbReference type="EMBL" id="SDQ08349.1"/>
    </source>
</evidence>
<evidence type="ECO:0000313" key="2">
    <source>
        <dbReference type="Proteomes" id="UP000199444"/>
    </source>
</evidence>
<reference evidence="1 2" key="1">
    <citation type="submission" date="2016-10" db="EMBL/GenBank/DDBJ databases">
        <authorList>
            <person name="de Groot N.N."/>
        </authorList>
    </citation>
    <scope>NUCLEOTIDE SEQUENCE [LARGE SCALE GENOMIC DNA]</scope>
    <source>
        <strain evidence="1 2">CGMCC 1.10449</strain>
    </source>
</reference>
<dbReference type="Proteomes" id="UP000199444">
    <property type="component" value="Unassembled WGS sequence"/>
</dbReference>
<proteinExistence type="predicted"/>
<accession>A0A1H0XZK9</accession>
<organism evidence="1 2">
    <name type="scientific">Virgibacillus salinus</name>
    <dbReference type="NCBI Taxonomy" id="553311"/>
    <lineage>
        <taxon>Bacteria</taxon>
        <taxon>Bacillati</taxon>
        <taxon>Bacillota</taxon>
        <taxon>Bacilli</taxon>
        <taxon>Bacillales</taxon>
        <taxon>Bacillaceae</taxon>
        <taxon>Virgibacillus</taxon>
    </lineage>
</organism>
<gene>
    <name evidence="1" type="ORF">SAMN05216231_0329</name>
</gene>